<dbReference type="InterPro" id="IPR000326">
    <property type="entry name" value="PAP2/HPO"/>
</dbReference>
<feature type="transmembrane region" description="Helical" evidence="1">
    <location>
        <begin position="99"/>
        <end position="117"/>
    </location>
</feature>
<gene>
    <name evidence="3" type="ORF">UX78_C0001G0028</name>
</gene>
<feature type="transmembrane region" description="Helical" evidence="1">
    <location>
        <begin position="6"/>
        <end position="24"/>
    </location>
</feature>
<evidence type="ECO:0000259" key="2">
    <source>
        <dbReference type="SMART" id="SM00014"/>
    </source>
</evidence>
<evidence type="ECO:0000256" key="1">
    <source>
        <dbReference type="SAM" id="Phobius"/>
    </source>
</evidence>
<evidence type="ECO:0000313" key="3">
    <source>
        <dbReference type="EMBL" id="KKU56975.1"/>
    </source>
</evidence>
<dbReference type="SMART" id="SM00014">
    <property type="entry name" value="acidPPc"/>
    <property type="match status" value="1"/>
</dbReference>
<protein>
    <submittedName>
        <fullName evidence="3">Phosphoesterase PA-phosphatase-like protein</fullName>
    </submittedName>
</protein>
<accession>A0A0G1UGZ5</accession>
<feature type="domain" description="Phosphatidic acid phosphatase type 2/haloperoxidase" evidence="2">
    <location>
        <begin position="34"/>
        <end position="138"/>
    </location>
</feature>
<dbReference type="PANTHER" id="PTHR14969">
    <property type="entry name" value="SPHINGOSINE-1-PHOSPHATE PHOSPHOHYDROLASE"/>
    <property type="match status" value="1"/>
</dbReference>
<feature type="transmembrane region" description="Helical" evidence="1">
    <location>
        <begin position="74"/>
        <end position="92"/>
    </location>
</feature>
<keyword evidence="1" id="KW-0472">Membrane</keyword>
<comment type="caution">
    <text evidence="3">The sequence shown here is derived from an EMBL/GenBank/DDBJ whole genome shotgun (WGS) entry which is preliminary data.</text>
</comment>
<dbReference type="PANTHER" id="PTHR14969:SF13">
    <property type="entry name" value="AT30094P"/>
    <property type="match status" value="1"/>
</dbReference>
<evidence type="ECO:0000313" key="4">
    <source>
        <dbReference type="Proteomes" id="UP000034607"/>
    </source>
</evidence>
<dbReference type="AlphaFoldDB" id="A0A0G1UGZ5"/>
<dbReference type="SUPFAM" id="SSF48317">
    <property type="entry name" value="Acid phosphatase/Vanadium-dependent haloperoxidase"/>
    <property type="match status" value="1"/>
</dbReference>
<keyword evidence="1" id="KW-0812">Transmembrane</keyword>
<dbReference type="EMBL" id="LCNM01000001">
    <property type="protein sequence ID" value="KKU56975.1"/>
    <property type="molecule type" value="Genomic_DNA"/>
</dbReference>
<name>A0A0G1UGZ5_9BACT</name>
<proteinExistence type="predicted"/>
<dbReference type="Gene3D" id="1.20.144.10">
    <property type="entry name" value="Phosphatidic acid phosphatase type 2/haloperoxidase"/>
    <property type="match status" value="1"/>
</dbReference>
<dbReference type="Proteomes" id="UP000034607">
    <property type="component" value="Unassembled WGS sequence"/>
</dbReference>
<feature type="transmembrane region" description="Helical" evidence="1">
    <location>
        <begin position="123"/>
        <end position="141"/>
    </location>
</feature>
<sequence length="143" mass="16018">MSITVFLAQYLIFILFLSPLILWFSGQKKLSQGSLVSVFLAWVTGLVIKNFYYLPRPFITTGRIPPVPFLLDGSFPSNHALVAFSLAFFVIFRQLRLGLFLFILAVLVAVSRVSIGVHTWADVSGGLLLGLLISLLVHKYFRN</sequence>
<feature type="transmembrane region" description="Helical" evidence="1">
    <location>
        <begin position="36"/>
        <end position="54"/>
    </location>
</feature>
<dbReference type="Pfam" id="PF01569">
    <property type="entry name" value="PAP2"/>
    <property type="match status" value="1"/>
</dbReference>
<organism evidence="3 4">
    <name type="scientific">Candidatus Amesbacteria bacterium GW2011_GWA2_47_11</name>
    <dbReference type="NCBI Taxonomy" id="1618357"/>
    <lineage>
        <taxon>Bacteria</taxon>
        <taxon>Candidatus Amesiibacteriota</taxon>
    </lineage>
</organism>
<keyword evidence="1" id="KW-1133">Transmembrane helix</keyword>
<dbReference type="InterPro" id="IPR036938">
    <property type="entry name" value="PAP2/HPO_sf"/>
</dbReference>
<reference evidence="3 4" key="1">
    <citation type="journal article" date="2015" name="Nature">
        <title>rRNA introns, odd ribosomes, and small enigmatic genomes across a large radiation of phyla.</title>
        <authorList>
            <person name="Brown C.T."/>
            <person name="Hug L.A."/>
            <person name="Thomas B.C."/>
            <person name="Sharon I."/>
            <person name="Castelle C.J."/>
            <person name="Singh A."/>
            <person name="Wilkins M.J."/>
            <person name="Williams K.H."/>
            <person name="Banfield J.F."/>
        </authorList>
    </citation>
    <scope>NUCLEOTIDE SEQUENCE [LARGE SCALE GENOMIC DNA]</scope>
</reference>